<dbReference type="AlphaFoldDB" id="A0A1G8BGI9"/>
<organism evidence="2 3">
    <name type="scientific">Chitinophaga filiformis</name>
    <name type="common">Myxococcus filiformis</name>
    <name type="synonym">Flexibacter filiformis</name>
    <dbReference type="NCBI Taxonomy" id="104663"/>
    <lineage>
        <taxon>Bacteria</taxon>
        <taxon>Pseudomonadati</taxon>
        <taxon>Bacteroidota</taxon>
        <taxon>Chitinophagia</taxon>
        <taxon>Chitinophagales</taxon>
        <taxon>Chitinophagaceae</taxon>
        <taxon>Chitinophaga</taxon>
    </lineage>
</organism>
<gene>
    <name evidence="2" type="ORF">SAMN04488121_11134</name>
</gene>
<keyword evidence="1" id="KW-0812">Transmembrane</keyword>
<keyword evidence="1" id="KW-0472">Membrane</keyword>
<feature type="transmembrane region" description="Helical" evidence="1">
    <location>
        <begin position="45"/>
        <end position="77"/>
    </location>
</feature>
<dbReference type="STRING" id="104663.SAMN04488121_11134"/>
<feature type="transmembrane region" description="Helical" evidence="1">
    <location>
        <begin position="97"/>
        <end position="114"/>
    </location>
</feature>
<feature type="transmembrane region" description="Helical" evidence="1">
    <location>
        <begin position="126"/>
        <end position="148"/>
    </location>
</feature>
<evidence type="ECO:0000256" key="1">
    <source>
        <dbReference type="SAM" id="Phobius"/>
    </source>
</evidence>
<reference evidence="2 3" key="1">
    <citation type="submission" date="2016-10" db="EMBL/GenBank/DDBJ databases">
        <authorList>
            <person name="de Groot N.N."/>
        </authorList>
    </citation>
    <scope>NUCLEOTIDE SEQUENCE [LARGE SCALE GENOMIC DNA]</scope>
    <source>
        <strain evidence="2 3">DSM 527</strain>
    </source>
</reference>
<protein>
    <submittedName>
        <fullName evidence="2">Uncharacterized protein</fullName>
    </submittedName>
</protein>
<dbReference type="Proteomes" id="UP000199045">
    <property type="component" value="Unassembled WGS sequence"/>
</dbReference>
<sequence>MQSKLAVHYPDLDVEEAQEVYDEAIRQAGGEDGNKLLKQAKIETYTLIGITAVLCVLCFLYLDWYYLALFCCVPLSLLLLLRHKGLVQVAAGKGSPLPSIFMIPMFVAGIQMMKSGSIHIVQHSKVWPLAIGIAVALTAMLWLCSHYLNKSRRAYILTAFMMALIFIGNGYGFVVTTNAVLDKADHEYYEVMVTNKYIRKGKSTSYYLTLDSWAHQPESKRESVGLNLYEAVEINDRVAIYYHHGAFNIPWYQIGRIDNN</sequence>
<accession>A0A1G8BGI9</accession>
<proteinExistence type="predicted"/>
<feature type="transmembrane region" description="Helical" evidence="1">
    <location>
        <begin position="154"/>
        <end position="174"/>
    </location>
</feature>
<dbReference type="EMBL" id="FNBN01000011">
    <property type="protein sequence ID" value="SDH32174.1"/>
    <property type="molecule type" value="Genomic_DNA"/>
</dbReference>
<name>A0A1G8BGI9_CHIFI</name>
<keyword evidence="1" id="KW-1133">Transmembrane helix</keyword>
<evidence type="ECO:0000313" key="2">
    <source>
        <dbReference type="EMBL" id="SDH32174.1"/>
    </source>
</evidence>
<evidence type="ECO:0000313" key="3">
    <source>
        <dbReference type="Proteomes" id="UP000199045"/>
    </source>
</evidence>